<protein>
    <recommendedName>
        <fullName evidence="1">DUF6894 domain-containing protein</fullName>
    </recommendedName>
</protein>
<name>A0A936YQU3_9HYPH</name>
<sequence length="95" mass="10893">MQHYFFDIHWNDETVLDDEGTGHFDDGSALYYGRTLAIRIARCGKGESVRVHVRDDQGRLLSIVTPGSWRPEAPSQVRTRAIIERDRTRQSMMSG</sequence>
<dbReference type="Pfam" id="PF21834">
    <property type="entry name" value="DUF6894"/>
    <property type="match status" value="1"/>
</dbReference>
<reference evidence="2" key="1">
    <citation type="submission" date="2021-01" db="EMBL/GenBank/DDBJ databases">
        <title>Rhizobium sp. strain KVB221 16S ribosomal RNA gene Genome sequencing and assembly.</title>
        <authorList>
            <person name="Kang M."/>
        </authorList>
    </citation>
    <scope>NUCLEOTIDE SEQUENCE</scope>
    <source>
        <strain evidence="2">KVB221</strain>
    </source>
</reference>
<feature type="domain" description="DUF6894" evidence="1">
    <location>
        <begin position="3"/>
        <end position="64"/>
    </location>
</feature>
<dbReference type="AlphaFoldDB" id="A0A936YQU3"/>
<dbReference type="EMBL" id="JAEQNC010000017">
    <property type="protein sequence ID" value="MBL0375013.1"/>
    <property type="molecule type" value="Genomic_DNA"/>
</dbReference>
<organism evidence="2 3">
    <name type="scientific">Rhizobium setariae</name>
    <dbReference type="NCBI Taxonomy" id="2801340"/>
    <lineage>
        <taxon>Bacteria</taxon>
        <taxon>Pseudomonadati</taxon>
        <taxon>Pseudomonadota</taxon>
        <taxon>Alphaproteobacteria</taxon>
        <taxon>Hyphomicrobiales</taxon>
        <taxon>Rhizobiaceae</taxon>
        <taxon>Rhizobium/Agrobacterium group</taxon>
        <taxon>Rhizobium</taxon>
    </lineage>
</organism>
<dbReference type="InterPro" id="IPR054189">
    <property type="entry name" value="DUF6894"/>
</dbReference>
<proteinExistence type="predicted"/>
<keyword evidence="3" id="KW-1185">Reference proteome</keyword>
<evidence type="ECO:0000313" key="3">
    <source>
        <dbReference type="Proteomes" id="UP000633219"/>
    </source>
</evidence>
<gene>
    <name evidence="2" type="ORF">JJB09_23645</name>
</gene>
<dbReference type="RefSeq" id="WP_201663558.1">
    <property type="nucleotide sequence ID" value="NZ_JAEQNC010000017.1"/>
</dbReference>
<comment type="caution">
    <text evidence="2">The sequence shown here is derived from an EMBL/GenBank/DDBJ whole genome shotgun (WGS) entry which is preliminary data.</text>
</comment>
<accession>A0A936YQU3</accession>
<evidence type="ECO:0000313" key="2">
    <source>
        <dbReference type="EMBL" id="MBL0375013.1"/>
    </source>
</evidence>
<evidence type="ECO:0000259" key="1">
    <source>
        <dbReference type="Pfam" id="PF21834"/>
    </source>
</evidence>
<dbReference type="Proteomes" id="UP000633219">
    <property type="component" value="Unassembled WGS sequence"/>
</dbReference>